<protein>
    <recommendedName>
        <fullName evidence="4">Nuclease</fullName>
    </recommendedName>
</protein>
<name>A0AA37TE01_9GAMM</name>
<organism evidence="2 3">
    <name type="scientific">Marinibactrum halimedae</name>
    <dbReference type="NCBI Taxonomy" id="1444977"/>
    <lineage>
        <taxon>Bacteria</taxon>
        <taxon>Pseudomonadati</taxon>
        <taxon>Pseudomonadota</taxon>
        <taxon>Gammaproteobacteria</taxon>
        <taxon>Cellvibrionales</taxon>
        <taxon>Cellvibrionaceae</taxon>
        <taxon>Marinibactrum</taxon>
    </lineage>
</organism>
<gene>
    <name evidence="2" type="ORF">GCM10007877_39590</name>
</gene>
<dbReference type="Proteomes" id="UP001156870">
    <property type="component" value="Unassembled WGS sequence"/>
</dbReference>
<dbReference type="RefSeq" id="WP_232594582.1">
    <property type="nucleotide sequence ID" value="NZ_BSPD01000103.1"/>
</dbReference>
<keyword evidence="3" id="KW-1185">Reference proteome</keyword>
<comment type="caution">
    <text evidence="2">The sequence shown here is derived from an EMBL/GenBank/DDBJ whole genome shotgun (WGS) entry which is preliminary data.</text>
</comment>
<feature type="region of interest" description="Disordered" evidence="1">
    <location>
        <begin position="48"/>
        <end position="82"/>
    </location>
</feature>
<accession>A0AA37TE01</accession>
<dbReference type="AlphaFoldDB" id="A0AA37TE01"/>
<evidence type="ECO:0000256" key="1">
    <source>
        <dbReference type="SAM" id="MobiDB-lite"/>
    </source>
</evidence>
<evidence type="ECO:0000313" key="3">
    <source>
        <dbReference type="Proteomes" id="UP001156870"/>
    </source>
</evidence>
<dbReference type="EMBL" id="BSPD01000103">
    <property type="protein sequence ID" value="GLS28240.1"/>
    <property type="molecule type" value="Genomic_DNA"/>
</dbReference>
<feature type="compositionally biased region" description="Basic and acidic residues" evidence="1">
    <location>
        <begin position="67"/>
        <end position="82"/>
    </location>
</feature>
<proteinExistence type="predicted"/>
<reference evidence="2 3" key="1">
    <citation type="journal article" date="2014" name="Int. J. Syst. Evol. Microbiol.">
        <title>Complete genome sequence of Corynebacterium casei LMG S-19264T (=DSM 44701T), isolated from a smear-ripened cheese.</title>
        <authorList>
            <consortium name="US DOE Joint Genome Institute (JGI-PGF)"/>
            <person name="Walter F."/>
            <person name="Albersmeier A."/>
            <person name="Kalinowski J."/>
            <person name="Ruckert C."/>
        </authorList>
    </citation>
    <scope>NUCLEOTIDE SEQUENCE [LARGE SCALE GENOMIC DNA]</scope>
    <source>
        <strain evidence="2 3">NBRC 110095</strain>
    </source>
</reference>
<evidence type="ECO:0000313" key="2">
    <source>
        <dbReference type="EMBL" id="GLS28240.1"/>
    </source>
</evidence>
<evidence type="ECO:0008006" key="4">
    <source>
        <dbReference type="Google" id="ProtNLM"/>
    </source>
</evidence>
<sequence length="266" mass="29781">MSKTCQDKCVGQIIAATITLNGMPSNVEDQKTIQQALPKAIEKAQKVAKEEVARKQNDGTQASPNDAQKERQLEEKLDTASSEERAEIIDNGVMCAVSCCCNHNPAKGVGDQNLKQQCVDGVLKEADKAMSYKSRYKSEIWWNMNKDTTGIPTPFMHRDCNGLDTTEPSHFPVGRIKEIENFTPGQGHLRRTDIVMVSDSNLPPGEGNIDKVIEMKFGNDLRDKMQDKAYVQIAEDEDNYQVYRLGGKPQDKDEFQCNCKHLMLPV</sequence>
<feature type="compositionally biased region" description="Basic and acidic residues" evidence="1">
    <location>
        <begin position="48"/>
        <end position="57"/>
    </location>
</feature>